<dbReference type="InterPro" id="IPR006675">
    <property type="entry name" value="HDIG_dom"/>
</dbReference>
<dbReference type="STRING" id="1817760.A2151_02150"/>
<evidence type="ECO:0000313" key="3">
    <source>
        <dbReference type="Proteomes" id="UP000178885"/>
    </source>
</evidence>
<sequence>MVDRFIAVVLEDLKSKALKLPTLPEVATKVRQAVEDENTSTAQVARMIAMDVALSARLIQVANSALYRGRTYIDSVQLAVTRLGNKTVRDLVTSLIMQQIFQAKTPRLRKRLQTLWLHGTNVAAISGMLARRYTSLSADEALLAGLLHDIGALPLLVRVEDFPELANDEQAIDQVIENMHTSIGKLILETWQFPAELIAVAAEHEDLGRYSATVDYVDVVMVANLLSYAGTGHRHAQVDWGGVPAFGKIGITPEESLALLEETKTDLADLKKLLGG</sequence>
<gene>
    <name evidence="2" type="ORF">A2151_02150</name>
</gene>
<dbReference type="InterPro" id="IPR052340">
    <property type="entry name" value="RNase_Y/CdgJ"/>
</dbReference>
<dbReference type="EMBL" id="MFSU01000099">
    <property type="protein sequence ID" value="OGI45659.1"/>
    <property type="molecule type" value="Genomic_DNA"/>
</dbReference>
<dbReference type="PANTHER" id="PTHR33525">
    <property type="match status" value="1"/>
</dbReference>
<protein>
    <recommendedName>
        <fullName evidence="1">HDOD domain-containing protein</fullName>
    </recommendedName>
</protein>
<name>A0A1F6TKP8_9PROT</name>
<proteinExistence type="predicted"/>
<dbReference type="InterPro" id="IPR013976">
    <property type="entry name" value="HDOD"/>
</dbReference>
<dbReference type="CDD" id="cd00077">
    <property type="entry name" value="HDc"/>
    <property type="match status" value="1"/>
</dbReference>
<dbReference type="InterPro" id="IPR003607">
    <property type="entry name" value="HD/PDEase_dom"/>
</dbReference>
<accession>A0A1F6TKP8</accession>
<dbReference type="NCBIfam" id="TIGR00277">
    <property type="entry name" value="HDIG"/>
    <property type="match status" value="1"/>
</dbReference>
<evidence type="ECO:0000313" key="2">
    <source>
        <dbReference type="EMBL" id="OGI45659.1"/>
    </source>
</evidence>
<dbReference type="Gene3D" id="1.10.3210.10">
    <property type="entry name" value="Hypothetical protein af1432"/>
    <property type="match status" value="1"/>
</dbReference>
<comment type="caution">
    <text evidence="2">The sequence shown here is derived from an EMBL/GenBank/DDBJ whole genome shotgun (WGS) entry which is preliminary data.</text>
</comment>
<dbReference type="PROSITE" id="PS51833">
    <property type="entry name" value="HDOD"/>
    <property type="match status" value="1"/>
</dbReference>
<dbReference type="AlphaFoldDB" id="A0A1F6TKP8"/>
<dbReference type="PANTHER" id="PTHR33525:SF3">
    <property type="entry name" value="RIBONUCLEASE Y"/>
    <property type="match status" value="1"/>
</dbReference>
<evidence type="ECO:0000259" key="1">
    <source>
        <dbReference type="PROSITE" id="PS51833"/>
    </source>
</evidence>
<reference evidence="2 3" key="1">
    <citation type="journal article" date="2016" name="Nat. Commun.">
        <title>Thousands of microbial genomes shed light on interconnected biogeochemical processes in an aquifer system.</title>
        <authorList>
            <person name="Anantharaman K."/>
            <person name="Brown C.T."/>
            <person name="Hug L.A."/>
            <person name="Sharon I."/>
            <person name="Castelle C.J."/>
            <person name="Probst A.J."/>
            <person name="Thomas B.C."/>
            <person name="Singh A."/>
            <person name="Wilkins M.J."/>
            <person name="Karaoz U."/>
            <person name="Brodie E.L."/>
            <person name="Williams K.H."/>
            <person name="Hubbard S.S."/>
            <person name="Banfield J.F."/>
        </authorList>
    </citation>
    <scope>NUCLEOTIDE SEQUENCE [LARGE SCALE GENOMIC DNA]</scope>
</reference>
<feature type="domain" description="HDOD" evidence="1">
    <location>
        <begin position="20"/>
        <end position="207"/>
    </location>
</feature>
<dbReference type="SUPFAM" id="SSF109604">
    <property type="entry name" value="HD-domain/PDEase-like"/>
    <property type="match status" value="1"/>
</dbReference>
<organism evidence="2 3">
    <name type="scientific">Candidatus Muproteobacteria bacterium RBG_16_65_34</name>
    <dbReference type="NCBI Taxonomy" id="1817760"/>
    <lineage>
        <taxon>Bacteria</taxon>
        <taxon>Pseudomonadati</taxon>
        <taxon>Pseudomonadota</taxon>
        <taxon>Candidatus Muproteobacteria</taxon>
    </lineage>
</organism>
<dbReference type="Proteomes" id="UP000178885">
    <property type="component" value="Unassembled WGS sequence"/>
</dbReference>
<dbReference type="Pfam" id="PF08668">
    <property type="entry name" value="HDOD"/>
    <property type="match status" value="1"/>
</dbReference>
<dbReference type="SMART" id="SM00471">
    <property type="entry name" value="HDc"/>
    <property type="match status" value="1"/>
</dbReference>